<keyword evidence="4" id="KW-0479">Metal-binding</keyword>
<comment type="similarity">
    <text evidence="9">Belongs to the PP2C family.</text>
</comment>
<dbReference type="InterPro" id="IPR036457">
    <property type="entry name" value="PPM-type-like_dom_sf"/>
</dbReference>
<dbReference type="Gene3D" id="3.60.40.10">
    <property type="entry name" value="PPM-type phosphatase domain"/>
    <property type="match status" value="2"/>
</dbReference>
<dbReference type="CDD" id="cd00143">
    <property type="entry name" value="PP2Cc"/>
    <property type="match status" value="1"/>
</dbReference>
<proteinExistence type="inferred from homology"/>
<evidence type="ECO:0000256" key="6">
    <source>
        <dbReference type="ARBA" id="ARBA00022842"/>
    </source>
</evidence>
<dbReference type="EC" id="3.1.3.16" evidence="3"/>
<sequence>MDKKPTKESSLALAAACSSLKRKRPPMIEIPNVLQEINTVNSNTSTKPHFRELTPKNTALSFCGNGVGVSAIKGKKKFMEDTHKIVPCLHGNSNQGFFGVYDGHGGKKAMEFVAENLHVNIIEKMVSCDAGNVSKEEAVKAGYLKTDQDFLKQGLVSGVCCVTALIEGQEVVVSNLGDCRAVLSRGGVAEALTEDHRAAREDERKRIEDKGGYVEIHRVLASDGLWDEVGNQEAVDTVISLCKAEKNVGTTGDIPEDNDVEYGCVNVSPSSKLRRISLVKQQKESRHSPSYKKKVCGWKDNENDFACENESPPTKLRKISLVKRINIKTESPVKENSCYRKRSASAVLEDACKELVNLAVSRGSLDDITRDQRIRMLPDTSVSRYGWKMIIQNASVSCVRSTDVKSQLTVLFEEIKRAHVESLGDRIRSLPKFIIQA</sequence>
<accession>A0ABQ8ZYP6</accession>
<dbReference type="Pfam" id="PF00481">
    <property type="entry name" value="PP2C"/>
    <property type="match status" value="1"/>
</dbReference>
<reference evidence="11" key="2">
    <citation type="journal article" date="2023" name="Int. J. Mol. Sci.">
        <title>De Novo Assembly and Annotation of 11 Diverse Shrub Willow (Salix) Genomes Reveals Novel Gene Organization in Sex-Linked Regions.</title>
        <authorList>
            <person name="Hyden B."/>
            <person name="Feng K."/>
            <person name="Yates T.B."/>
            <person name="Jawdy S."/>
            <person name="Cereghino C."/>
            <person name="Smart L.B."/>
            <person name="Muchero W."/>
        </authorList>
    </citation>
    <scope>NUCLEOTIDE SEQUENCE</scope>
    <source>
        <tissue evidence="11">Shoot tip</tissue>
    </source>
</reference>
<dbReference type="SMART" id="SM00332">
    <property type="entry name" value="PP2Cc"/>
    <property type="match status" value="1"/>
</dbReference>
<evidence type="ECO:0000256" key="9">
    <source>
        <dbReference type="RuleBase" id="RU003465"/>
    </source>
</evidence>
<dbReference type="Proteomes" id="UP001141253">
    <property type="component" value="Chromosome 10"/>
</dbReference>
<evidence type="ECO:0000256" key="7">
    <source>
        <dbReference type="ARBA" id="ARBA00022912"/>
    </source>
</evidence>
<name>A0ABQ8ZYP6_9ROSI</name>
<dbReference type="PANTHER" id="PTHR13832:SF667">
    <property type="entry name" value="PROTEIN PHOSPHATASE 2C 14-RELATED"/>
    <property type="match status" value="1"/>
</dbReference>
<evidence type="ECO:0000256" key="1">
    <source>
        <dbReference type="ARBA" id="ARBA00001936"/>
    </source>
</evidence>
<dbReference type="EMBL" id="JAPFFI010000024">
    <property type="protein sequence ID" value="KAJ6313451.1"/>
    <property type="molecule type" value="Genomic_DNA"/>
</dbReference>
<gene>
    <name evidence="11" type="ORF">OIU77_014870</name>
</gene>
<organism evidence="11 12">
    <name type="scientific">Salix suchowensis</name>
    <dbReference type="NCBI Taxonomy" id="1278906"/>
    <lineage>
        <taxon>Eukaryota</taxon>
        <taxon>Viridiplantae</taxon>
        <taxon>Streptophyta</taxon>
        <taxon>Embryophyta</taxon>
        <taxon>Tracheophyta</taxon>
        <taxon>Spermatophyta</taxon>
        <taxon>Magnoliopsida</taxon>
        <taxon>eudicotyledons</taxon>
        <taxon>Gunneridae</taxon>
        <taxon>Pentapetalae</taxon>
        <taxon>rosids</taxon>
        <taxon>fabids</taxon>
        <taxon>Malpighiales</taxon>
        <taxon>Salicaceae</taxon>
        <taxon>Saliceae</taxon>
        <taxon>Salix</taxon>
    </lineage>
</organism>
<protein>
    <recommendedName>
        <fullName evidence="3">protein-serine/threonine phosphatase</fullName>
        <ecNumber evidence="3">3.1.3.16</ecNumber>
    </recommendedName>
</protein>
<comment type="cofactor">
    <cofactor evidence="2">
        <name>Mg(2+)</name>
        <dbReference type="ChEBI" id="CHEBI:18420"/>
    </cofactor>
</comment>
<dbReference type="InterPro" id="IPR000222">
    <property type="entry name" value="PP2C_BS"/>
</dbReference>
<keyword evidence="7 9" id="KW-0904">Protein phosphatase</keyword>
<evidence type="ECO:0000256" key="8">
    <source>
        <dbReference type="ARBA" id="ARBA00023211"/>
    </source>
</evidence>
<dbReference type="InterPro" id="IPR001932">
    <property type="entry name" value="PPM-type_phosphatase-like_dom"/>
</dbReference>
<dbReference type="SUPFAM" id="SSF81606">
    <property type="entry name" value="PP2C-like"/>
    <property type="match status" value="1"/>
</dbReference>
<dbReference type="PROSITE" id="PS01032">
    <property type="entry name" value="PPM_1"/>
    <property type="match status" value="1"/>
</dbReference>
<keyword evidence="8" id="KW-0464">Manganese</keyword>
<evidence type="ECO:0000256" key="3">
    <source>
        <dbReference type="ARBA" id="ARBA00013081"/>
    </source>
</evidence>
<keyword evidence="6" id="KW-0460">Magnesium</keyword>
<keyword evidence="12" id="KW-1185">Reference proteome</keyword>
<evidence type="ECO:0000313" key="11">
    <source>
        <dbReference type="EMBL" id="KAJ6313451.1"/>
    </source>
</evidence>
<evidence type="ECO:0000313" key="12">
    <source>
        <dbReference type="Proteomes" id="UP001141253"/>
    </source>
</evidence>
<evidence type="ECO:0000256" key="4">
    <source>
        <dbReference type="ARBA" id="ARBA00022723"/>
    </source>
</evidence>
<comment type="cofactor">
    <cofactor evidence="1">
        <name>Mn(2+)</name>
        <dbReference type="ChEBI" id="CHEBI:29035"/>
    </cofactor>
</comment>
<dbReference type="InterPro" id="IPR015655">
    <property type="entry name" value="PP2C"/>
</dbReference>
<evidence type="ECO:0000256" key="5">
    <source>
        <dbReference type="ARBA" id="ARBA00022801"/>
    </source>
</evidence>
<keyword evidence="5 9" id="KW-0378">Hydrolase</keyword>
<feature type="domain" description="PPM-type phosphatase" evidence="10">
    <location>
        <begin position="66"/>
        <end position="375"/>
    </location>
</feature>
<evidence type="ECO:0000259" key="10">
    <source>
        <dbReference type="PROSITE" id="PS51746"/>
    </source>
</evidence>
<comment type="caution">
    <text evidence="11">The sequence shown here is derived from an EMBL/GenBank/DDBJ whole genome shotgun (WGS) entry which is preliminary data.</text>
</comment>
<evidence type="ECO:0000256" key="2">
    <source>
        <dbReference type="ARBA" id="ARBA00001946"/>
    </source>
</evidence>
<dbReference type="PROSITE" id="PS51746">
    <property type="entry name" value="PPM_2"/>
    <property type="match status" value="1"/>
</dbReference>
<dbReference type="PANTHER" id="PTHR13832">
    <property type="entry name" value="PROTEIN PHOSPHATASE 2C"/>
    <property type="match status" value="1"/>
</dbReference>
<reference evidence="11" key="1">
    <citation type="submission" date="2022-10" db="EMBL/GenBank/DDBJ databases">
        <authorList>
            <person name="Hyden B.L."/>
            <person name="Feng K."/>
            <person name="Yates T."/>
            <person name="Jawdy S."/>
            <person name="Smart L.B."/>
            <person name="Muchero W."/>
        </authorList>
    </citation>
    <scope>NUCLEOTIDE SEQUENCE</scope>
    <source>
        <tissue evidence="11">Shoot tip</tissue>
    </source>
</reference>